<dbReference type="Pfam" id="PF17137">
    <property type="entry name" value="DUF5110"/>
    <property type="match status" value="1"/>
</dbReference>
<dbReference type="Gene3D" id="3.20.20.80">
    <property type="entry name" value="Glycosidases"/>
    <property type="match status" value="1"/>
</dbReference>
<dbReference type="InterPro" id="IPR048395">
    <property type="entry name" value="Glyco_hydro_31_C"/>
</dbReference>
<name>A0A1C9W3Y5_9GAMM</name>
<dbReference type="PATRIC" id="fig|1769779.3.peg.401"/>
<dbReference type="SUPFAM" id="SSF74650">
    <property type="entry name" value="Galactose mutarotase-like"/>
    <property type="match status" value="1"/>
</dbReference>
<sequence length="810" mass="92109" precursor="true">MTANPLLRSCALIGLLGAGVFQSALARDYIEHSLDGDVLNLKLSDAQVTLTPLNDSSIEVHYQREGIKQLPSFAIASTEHADVDTNLEETPKELIFELDGLTAVIQKSPFSIQYLRDEEPLIREESGFFATETIRGFRFTLDEDEKLIGGGQRVLGMDRRGKRLPLYNRAHYGYTTESEQMYFSLPAVMSSKKYVLLFDNSAAGHMDLGASREDLLQFEAMAGRTAYIVVAGKTYPKLIENYVDVTGKQPLPPRWALGNFASRFGYRSEQEVRDTVDKFAEEDFPLDAVVLDLYWFGPDIKGHMGNLDWDRNTFPQPQKMMADFKERGINTILVTEPFILTTSKRWDEAVENNALAKDLAGEPKRFDFYFGNTGLVDVFSEDAGDWFWSIYDGLLQQGVGGWWGDLGEPEVHPADTVHKIGMADEVHNGYGHTWAQLLHDKQTARYPERRPFIMMRAGFPGSQRYGMIPWTGDVAREWGGLKPQVELALQMSLLGFGYTHSDLGGFAGGEEFDRELYIRWLQYGVFQPVYRPHAQDHIASEPVFHDRKTRDITREFVKLRYRLLPYNYTLAFENSQSGLPLMRPLFFTDESNPDLIDYKDAYLWGNDFLVAPVTDAGIDEVTVKLPGGVWFDYWSDELYSGSDAEVEVDLETIPVLVRAGAFIPTIDDITTTRDYTSKHLTLDYYAHPTAVESEGYVYEDDGKTVDAFQRDRYTKLQFAAKRDADGIQFHFDREGGGYQGEPAERSISLNIHNWNMANSTIAVGDQPLEILDRERDFQRATQGAWLDKRNNQLRVKFQWSNQPLTLTVSH</sequence>
<keyword evidence="9" id="KW-1185">Reference proteome</keyword>
<keyword evidence="2 8" id="KW-0326">Glycosidase</keyword>
<dbReference type="InterPro" id="IPR017853">
    <property type="entry name" value="GH"/>
</dbReference>
<dbReference type="CDD" id="cd14752">
    <property type="entry name" value="GH31_N"/>
    <property type="match status" value="1"/>
</dbReference>
<dbReference type="InterPro" id="IPR033403">
    <property type="entry name" value="DUF5110"/>
</dbReference>
<reference evidence="9" key="1">
    <citation type="submission" date="2016-01" db="EMBL/GenBank/DDBJ databases">
        <title>Complete genome sequence of Microbulbifer sp. CCB-MM1, a halophile isolated from Matang Mangrove Forest, Perak.</title>
        <authorList>
            <person name="Moh T.H."/>
            <person name="Dinesh B."/>
            <person name="Lau N.-S."/>
            <person name="Go F."/>
            <person name="Alexander Chong S.-C."/>
        </authorList>
    </citation>
    <scope>NUCLEOTIDE SEQUENCE [LARGE SCALE GENOMIC DNA]</scope>
    <source>
        <strain evidence="9">CCB-MM1</strain>
    </source>
</reference>
<evidence type="ECO:0000256" key="3">
    <source>
        <dbReference type="SAM" id="SignalP"/>
    </source>
</evidence>
<dbReference type="InterPro" id="IPR013780">
    <property type="entry name" value="Glyco_hydro_b"/>
</dbReference>
<dbReference type="EMBL" id="CP014143">
    <property type="protein sequence ID" value="AOS95871.1"/>
    <property type="molecule type" value="Genomic_DNA"/>
</dbReference>
<evidence type="ECO:0000256" key="2">
    <source>
        <dbReference type="RuleBase" id="RU361185"/>
    </source>
</evidence>
<dbReference type="GO" id="GO:0061634">
    <property type="term" value="F:alpha-D-xyloside xylohydrolase"/>
    <property type="evidence" value="ECO:0007669"/>
    <property type="project" value="UniProtKB-EC"/>
</dbReference>
<organism evidence="8 9">
    <name type="scientific">Microbulbifer aggregans</name>
    <dbReference type="NCBI Taxonomy" id="1769779"/>
    <lineage>
        <taxon>Bacteria</taxon>
        <taxon>Pseudomonadati</taxon>
        <taxon>Pseudomonadota</taxon>
        <taxon>Gammaproteobacteria</taxon>
        <taxon>Cellvibrionales</taxon>
        <taxon>Microbulbiferaceae</taxon>
        <taxon>Microbulbifer</taxon>
    </lineage>
</organism>
<dbReference type="Pfam" id="PF13802">
    <property type="entry name" value="Gal_mutarotas_2"/>
    <property type="match status" value="1"/>
</dbReference>
<evidence type="ECO:0000256" key="1">
    <source>
        <dbReference type="ARBA" id="ARBA00007806"/>
    </source>
</evidence>
<feature type="domain" description="Glycoside hydrolase family 31 N-terminal" evidence="5">
    <location>
        <begin position="48"/>
        <end position="207"/>
    </location>
</feature>
<dbReference type="PANTHER" id="PTHR43863">
    <property type="entry name" value="HYDROLASE, PUTATIVE (AFU_ORTHOLOGUE AFUA_1G03140)-RELATED"/>
    <property type="match status" value="1"/>
</dbReference>
<dbReference type="AlphaFoldDB" id="A0A1C9W3Y5"/>
<evidence type="ECO:0000313" key="9">
    <source>
        <dbReference type="Proteomes" id="UP000095672"/>
    </source>
</evidence>
<dbReference type="InterPro" id="IPR051816">
    <property type="entry name" value="Glycosyl_Hydrolase_31"/>
</dbReference>
<dbReference type="SUPFAM" id="SSF51011">
    <property type="entry name" value="Glycosyl hydrolase domain"/>
    <property type="match status" value="1"/>
</dbReference>
<dbReference type="GO" id="GO:0030246">
    <property type="term" value="F:carbohydrate binding"/>
    <property type="evidence" value="ECO:0007669"/>
    <property type="project" value="InterPro"/>
</dbReference>
<dbReference type="EC" id="3.2.1.177" evidence="8"/>
<comment type="similarity">
    <text evidence="1 2">Belongs to the glycosyl hydrolase 31 family.</text>
</comment>
<dbReference type="Gene3D" id="2.60.40.1180">
    <property type="entry name" value="Golgi alpha-mannosidase II"/>
    <property type="match status" value="2"/>
</dbReference>
<protein>
    <submittedName>
        <fullName evidence="8">Alpha-xylosidase</fullName>
        <ecNumber evidence="8">3.2.1.177</ecNumber>
    </submittedName>
</protein>
<dbReference type="SUPFAM" id="SSF51445">
    <property type="entry name" value="(Trans)glycosidases"/>
    <property type="match status" value="1"/>
</dbReference>
<dbReference type="KEGG" id="micc:AUP74_00400"/>
<dbReference type="InterPro" id="IPR011013">
    <property type="entry name" value="Gal_mutarotase_sf_dom"/>
</dbReference>
<feature type="domain" description="Glycoside hydrolase family 31 TIM barrel" evidence="4">
    <location>
        <begin position="250"/>
        <end position="570"/>
    </location>
</feature>
<evidence type="ECO:0000259" key="7">
    <source>
        <dbReference type="Pfam" id="PF21365"/>
    </source>
</evidence>
<evidence type="ECO:0000259" key="6">
    <source>
        <dbReference type="Pfam" id="PF17137"/>
    </source>
</evidence>
<evidence type="ECO:0000259" key="5">
    <source>
        <dbReference type="Pfam" id="PF13802"/>
    </source>
</evidence>
<accession>A0A1C9W3Y5</accession>
<dbReference type="CDD" id="cd06598">
    <property type="entry name" value="GH31_transferase_CtsZ"/>
    <property type="match status" value="1"/>
</dbReference>
<dbReference type="Pfam" id="PF21365">
    <property type="entry name" value="Glyco_hydro_31_3rd"/>
    <property type="match status" value="1"/>
</dbReference>
<dbReference type="Gene3D" id="2.60.40.1760">
    <property type="entry name" value="glycosyl hydrolase (family 31)"/>
    <property type="match status" value="1"/>
</dbReference>
<dbReference type="InterPro" id="IPR025887">
    <property type="entry name" value="Glyco_hydro_31_N_dom"/>
</dbReference>
<evidence type="ECO:0000313" key="8">
    <source>
        <dbReference type="EMBL" id="AOS95871.1"/>
    </source>
</evidence>
<feature type="chain" id="PRO_5008895384" evidence="3">
    <location>
        <begin position="27"/>
        <end position="810"/>
    </location>
</feature>
<dbReference type="PANTHER" id="PTHR43863:SF2">
    <property type="entry name" value="MALTASE-GLUCOAMYLASE"/>
    <property type="match status" value="1"/>
</dbReference>
<dbReference type="Proteomes" id="UP000095672">
    <property type="component" value="Chromosome"/>
</dbReference>
<dbReference type="Pfam" id="PF01055">
    <property type="entry name" value="Glyco_hydro_31_2nd"/>
    <property type="match status" value="1"/>
</dbReference>
<feature type="signal peptide" evidence="3">
    <location>
        <begin position="1"/>
        <end position="26"/>
    </location>
</feature>
<dbReference type="STRING" id="1769779.AUP74_00400"/>
<gene>
    <name evidence="8" type="primary">yicI</name>
    <name evidence="8" type="ORF">AUP74_00400</name>
</gene>
<feature type="domain" description="Glycosyl hydrolase family 31 C-terminal" evidence="7">
    <location>
        <begin position="578"/>
        <end position="663"/>
    </location>
</feature>
<keyword evidence="2 8" id="KW-0378">Hydrolase</keyword>
<feature type="domain" description="DUF5110" evidence="6">
    <location>
        <begin position="680"/>
        <end position="753"/>
    </location>
</feature>
<keyword evidence="3" id="KW-0732">Signal</keyword>
<evidence type="ECO:0000259" key="4">
    <source>
        <dbReference type="Pfam" id="PF01055"/>
    </source>
</evidence>
<dbReference type="InterPro" id="IPR000322">
    <property type="entry name" value="Glyco_hydro_31_TIM"/>
</dbReference>
<dbReference type="GO" id="GO:0005975">
    <property type="term" value="P:carbohydrate metabolic process"/>
    <property type="evidence" value="ECO:0007669"/>
    <property type="project" value="InterPro"/>
</dbReference>
<proteinExistence type="inferred from homology"/>